<sequence length="206" mass="22997">MKVLIINGSPRPQGNTKVALDEMVKIFDQEGIESEIVHVGNKDIRGCIACMSCKTRLDHCVFDDCVNEVAKKFEEADGLVVGTPVYFASANATLIAFLTRLFYSTSFDKSMKVGASAIVARRGGISSTYDEINKFFAISGMPIASSQYWNAIHGREMGEASQDEEGLQTMRVLARNMSFLMKCIHDGKEKYGLPEKEEFRRTNFIR</sequence>
<evidence type="ECO:0000259" key="3">
    <source>
        <dbReference type="Pfam" id="PF03358"/>
    </source>
</evidence>
<evidence type="ECO:0000256" key="2">
    <source>
        <dbReference type="ARBA" id="ARBA00022643"/>
    </source>
</evidence>
<dbReference type="InterPro" id="IPR029039">
    <property type="entry name" value="Flavoprotein-like_sf"/>
</dbReference>
<dbReference type="Proteomes" id="UP000593842">
    <property type="component" value="Chromosome"/>
</dbReference>
<dbReference type="Gene3D" id="3.40.50.360">
    <property type="match status" value="1"/>
</dbReference>
<evidence type="ECO:0000313" key="5">
    <source>
        <dbReference type="Proteomes" id="UP000593842"/>
    </source>
</evidence>
<name>A0A7I8E4C2_9FIRM</name>
<evidence type="ECO:0000313" key="4">
    <source>
        <dbReference type="EMBL" id="BCL58873.1"/>
    </source>
</evidence>
<dbReference type="EMBL" id="AP024085">
    <property type="protein sequence ID" value="BCL58873.1"/>
    <property type="molecule type" value="Genomic_DNA"/>
</dbReference>
<protein>
    <submittedName>
        <fullName evidence="4">FMN reductase</fullName>
    </submittedName>
</protein>
<dbReference type="InterPro" id="IPR005025">
    <property type="entry name" value="FMN_Rdtase-like_dom"/>
</dbReference>
<proteinExistence type="predicted"/>
<dbReference type="KEGG" id="fit:Fi14EGH31_25850"/>
<dbReference type="GeneID" id="70581025"/>
<keyword evidence="1" id="KW-0285">Flavoprotein</keyword>
<gene>
    <name evidence="4" type="ORF">Fi14EGH31_25850</name>
</gene>
<dbReference type="GO" id="GO:0016491">
    <property type="term" value="F:oxidoreductase activity"/>
    <property type="evidence" value="ECO:0007669"/>
    <property type="project" value="InterPro"/>
</dbReference>
<dbReference type="PANTHER" id="PTHR43278">
    <property type="entry name" value="NAD(P)H-DEPENDENT FMN-CONTAINING OXIDOREDUCTASE YWQN-RELATED"/>
    <property type="match status" value="1"/>
</dbReference>
<keyword evidence="2" id="KW-0288">FMN</keyword>
<dbReference type="AlphaFoldDB" id="A0A7I8E4C2"/>
<reference evidence="5" key="1">
    <citation type="submission" date="2020-09" db="EMBL/GenBank/DDBJ databases">
        <title>Complete genome sequencing of Faecalibacillus intestinalis strain 14EGH31.</title>
        <authorList>
            <person name="Sakamoto M."/>
            <person name="Murakami T."/>
            <person name="Mori H."/>
        </authorList>
    </citation>
    <scope>NUCLEOTIDE SEQUENCE [LARGE SCALE GENOMIC DNA]</scope>
    <source>
        <strain evidence="5">14EGH31</strain>
    </source>
</reference>
<dbReference type="InterPro" id="IPR051796">
    <property type="entry name" value="ISF_SsuE-like"/>
</dbReference>
<dbReference type="PANTHER" id="PTHR43278:SF4">
    <property type="entry name" value="NAD(P)H-DEPENDENT FMN-CONTAINING OXIDOREDUCTASE YWQN-RELATED"/>
    <property type="match status" value="1"/>
</dbReference>
<accession>A0A7I8E4C2</accession>
<organism evidence="4 5">
    <name type="scientific">Faecalibacillus intestinalis</name>
    <dbReference type="NCBI Taxonomy" id="1982626"/>
    <lineage>
        <taxon>Bacteria</taxon>
        <taxon>Bacillati</taxon>
        <taxon>Bacillota</taxon>
        <taxon>Erysipelotrichia</taxon>
        <taxon>Erysipelotrichales</taxon>
        <taxon>Coprobacillaceae</taxon>
        <taxon>Faecalibacillus</taxon>
    </lineage>
</organism>
<dbReference type="SUPFAM" id="SSF52218">
    <property type="entry name" value="Flavoproteins"/>
    <property type="match status" value="1"/>
</dbReference>
<dbReference type="Pfam" id="PF03358">
    <property type="entry name" value="FMN_red"/>
    <property type="match status" value="1"/>
</dbReference>
<dbReference type="RefSeq" id="WP_200764933.1">
    <property type="nucleotide sequence ID" value="NZ_AP024085.1"/>
</dbReference>
<feature type="domain" description="NADPH-dependent FMN reductase-like" evidence="3">
    <location>
        <begin position="1"/>
        <end position="151"/>
    </location>
</feature>
<evidence type="ECO:0000256" key="1">
    <source>
        <dbReference type="ARBA" id="ARBA00022630"/>
    </source>
</evidence>